<feature type="domain" description="Arf-GAP" evidence="3">
    <location>
        <begin position="11"/>
        <end position="158"/>
    </location>
</feature>
<feature type="region of interest" description="Disordered" evidence="2">
    <location>
        <begin position="151"/>
        <end position="189"/>
    </location>
</feature>
<protein>
    <submittedName>
        <fullName evidence="4">Putative ADP-ribosylation factor GTPase-activating protein AGD14 isoform X1</fullName>
    </submittedName>
</protein>
<name>A0A5B6VVU2_9ROSI</name>
<feature type="compositionally biased region" description="Low complexity" evidence="2">
    <location>
        <begin position="178"/>
        <end position="188"/>
    </location>
</feature>
<comment type="caution">
    <text evidence="4">The sequence shown here is derived from an EMBL/GenBank/DDBJ whole genome shotgun (WGS) entry which is preliminary data.</text>
</comment>
<dbReference type="OrthoDB" id="6036at2759"/>
<keyword evidence="1" id="KW-0863">Zinc-finger</keyword>
<dbReference type="SMART" id="SM00105">
    <property type="entry name" value="ArfGap"/>
    <property type="match status" value="1"/>
</dbReference>
<dbReference type="InterPro" id="IPR001164">
    <property type="entry name" value="ArfGAP_dom"/>
</dbReference>
<proteinExistence type="predicted"/>
<feature type="compositionally biased region" description="Basic and acidic residues" evidence="2">
    <location>
        <begin position="151"/>
        <end position="161"/>
    </location>
</feature>
<dbReference type="PROSITE" id="PS50115">
    <property type="entry name" value="ARFGAP"/>
    <property type="match status" value="1"/>
</dbReference>
<dbReference type="EMBL" id="SMMG02000005">
    <property type="protein sequence ID" value="KAA3473148.1"/>
    <property type="molecule type" value="Genomic_DNA"/>
</dbReference>
<gene>
    <name evidence="4" type="ORF">EPI10_023551</name>
</gene>
<reference evidence="4" key="1">
    <citation type="submission" date="2019-08" db="EMBL/GenBank/DDBJ databases">
        <authorList>
            <person name="Liu F."/>
        </authorList>
    </citation>
    <scope>NUCLEOTIDE SEQUENCE [LARGE SCALE GENOMIC DNA]</scope>
    <source>
        <strain evidence="4">PA1801</strain>
        <tissue evidence="4">Leaf</tissue>
    </source>
</reference>
<dbReference type="InterPro" id="IPR044820">
    <property type="entry name" value="AGD14-like"/>
</dbReference>
<evidence type="ECO:0000313" key="4">
    <source>
        <dbReference type="EMBL" id="KAA3473148.1"/>
    </source>
</evidence>
<evidence type="ECO:0000259" key="3">
    <source>
        <dbReference type="PROSITE" id="PS50115"/>
    </source>
</evidence>
<dbReference type="PANTHER" id="PTHR46085:SF4">
    <property type="entry name" value="ADP-RIBOSYLATION FACTOR GTPASE-ACTIVATING PROTEIN AGD14-RELATED"/>
    <property type="match status" value="1"/>
</dbReference>
<dbReference type="GO" id="GO:0008270">
    <property type="term" value="F:zinc ion binding"/>
    <property type="evidence" value="ECO:0007669"/>
    <property type="project" value="UniProtKB-KW"/>
</dbReference>
<keyword evidence="1" id="KW-0479">Metal-binding</keyword>
<feature type="region of interest" description="Disordered" evidence="2">
    <location>
        <begin position="246"/>
        <end position="285"/>
    </location>
</feature>
<dbReference type="PRINTS" id="PR00405">
    <property type="entry name" value="REVINTRACTNG"/>
</dbReference>
<evidence type="ECO:0000256" key="2">
    <source>
        <dbReference type="SAM" id="MobiDB-lite"/>
    </source>
</evidence>
<accession>A0A5B6VVU2</accession>
<dbReference type="Proteomes" id="UP000325315">
    <property type="component" value="Unassembled WGS sequence"/>
</dbReference>
<dbReference type="SUPFAM" id="SSF57863">
    <property type="entry name" value="ArfGap/RecO-like zinc finger"/>
    <property type="match status" value="1"/>
</dbReference>
<dbReference type="Pfam" id="PF01412">
    <property type="entry name" value="ArfGap"/>
    <property type="match status" value="1"/>
</dbReference>
<keyword evidence="5" id="KW-1185">Reference proteome</keyword>
<keyword evidence="1" id="KW-0862">Zinc</keyword>
<dbReference type="AlphaFoldDB" id="A0A5B6VVU2"/>
<dbReference type="InterPro" id="IPR038508">
    <property type="entry name" value="ArfGAP_dom_sf"/>
</dbReference>
<dbReference type="Gene3D" id="1.10.220.150">
    <property type="entry name" value="Arf GTPase activating protein"/>
    <property type="match status" value="1"/>
</dbReference>
<dbReference type="GO" id="GO:0005096">
    <property type="term" value="F:GTPase activator activity"/>
    <property type="evidence" value="ECO:0007669"/>
    <property type="project" value="InterPro"/>
</dbReference>
<evidence type="ECO:0000313" key="5">
    <source>
        <dbReference type="Proteomes" id="UP000325315"/>
    </source>
</evidence>
<dbReference type="InterPro" id="IPR037278">
    <property type="entry name" value="ARFGAP/RecO"/>
</dbReference>
<feature type="compositionally biased region" description="Polar residues" evidence="2">
    <location>
        <begin position="251"/>
        <end position="269"/>
    </location>
</feature>
<dbReference type="PANTHER" id="PTHR46085">
    <property type="entry name" value="ARFGAP/RECO-RELATED"/>
    <property type="match status" value="1"/>
</dbReference>
<evidence type="ECO:0000256" key="1">
    <source>
        <dbReference type="PROSITE-ProRule" id="PRU00288"/>
    </source>
</evidence>
<sequence length="353" mass="40340">MGSRKEEERNEKIIRGLMKLSPNRRCINCNSVLIVVIVKFCLESGKVKRKGKTEKNEGGFEGPQYVCTNFWTFVCMACSGIHREFTHRVKSVSMSKFISQEVEALQNGGNQHARDIYLKDWDMQKQRLPDSSNPNKIREFIKNVYVDRKYAGGKTSDKPPRDMQSLGNQEDNRRRPSSYHSYSESPPYDYQYEDRHYEKQVAATLSRKPGSDRGFYVRKASSFIYSPGRSSDHIFEDRFANEGSAPRVSDYSVSSGGDTFKSGTGSPNFQKEVVFGSPNSQPQTDILSEDARHQTSNLFVDPNSKKDAAGISHPQVRYLRLLILFKSFSMSGNIQFFRSFVTINTMWATLHSY</sequence>
<dbReference type="CDD" id="cd08838">
    <property type="entry name" value="ArfGap_AGFG"/>
    <property type="match status" value="1"/>
</dbReference>
<organism evidence="4 5">
    <name type="scientific">Gossypium australe</name>
    <dbReference type="NCBI Taxonomy" id="47621"/>
    <lineage>
        <taxon>Eukaryota</taxon>
        <taxon>Viridiplantae</taxon>
        <taxon>Streptophyta</taxon>
        <taxon>Embryophyta</taxon>
        <taxon>Tracheophyta</taxon>
        <taxon>Spermatophyta</taxon>
        <taxon>Magnoliopsida</taxon>
        <taxon>eudicotyledons</taxon>
        <taxon>Gunneridae</taxon>
        <taxon>Pentapetalae</taxon>
        <taxon>rosids</taxon>
        <taxon>malvids</taxon>
        <taxon>Malvales</taxon>
        <taxon>Malvaceae</taxon>
        <taxon>Malvoideae</taxon>
        <taxon>Gossypium</taxon>
    </lineage>
</organism>